<dbReference type="Proteomes" id="UP000183038">
    <property type="component" value="Unassembled WGS sequence"/>
</dbReference>
<evidence type="ECO:0000313" key="2">
    <source>
        <dbReference type="Proteomes" id="UP000183038"/>
    </source>
</evidence>
<proteinExistence type="predicted"/>
<dbReference type="EMBL" id="FNTB01000002">
    <property type="protein sequence ID" value="SEC96432.1"/>
    <property type="molecule type" value="Genomic_DNA"/>
</dbReference>
<protein>
    <recommendedName>
        <fullName evidence="3">Lipoprotein</fullName>
    </recommendedName>
</protein>
<reference evidence="1 2" key="1">
    <citation type="submission" date="2016-10" db="EMBL/GenBank/DDBJ databases">
        <authorList>
            <person name="de Groot N.N."/>
        </authorList>
    </citation>
    <scope>NUCLEOTIDE SEQUENCE [LARGE SCALE GENOMIC DNA]</scope>
    <source>
        <strain evidence="1 2">MAR_2009_71</strain>
    </source>
</reference>
<accession>A0A1H4WSS7</accession>
<evidence type="ECO:0008006" key="3">
    <source>
        <dbReference type="Google" id="ProtNLM"/>
    </source>
</evidence>
<name>A0A1H4WSS7_9FLAO</name>
<dbReference type="AlphaFoldDB" id="A0A1H4WSS7"/>
<organism evidence="1 2">
    <name type="scientific">Maribacter dokdonensis</name>
    <dbReference type="NCBI Taxonomy" id="320912"/>
    <lineage>
        <taxon>Bacteria</taxon>
        <taxon>Pseudomonadati</taxon>
        <taxon>Bacteroidota</taxon>
        <taxon>Flavobacteriia</taxon>
        <taxon>Flavobacteriales</taxon>
        <taxon>Flavobacteriaceae</taxon>
        <taxon>Maribacter</taxon>
    </lineage>
</organism>
<sequence length="71" mass="8290">MRNLLLITMVIAFVGCKATTPEQLAKREERKAKRIANRAYADSMYLAQRKEYMIELQGENFPESQDQDNDH</sequence>
<gene>
    <name evidence="1" type="ORF">SAMN05192540_4004</name>
</gene>
<dbReference type="PROSITE" id="PS51257">
    <property type="entry name" value="PROKAR_LIPOPROTEIN"/>
    <property type="match status" value="1"/>
</dbReference>
<dbReference type="RefSeq" id="WP_074674859.1">
    <property type="nucleotide sequence ID" value="NZ_FNTB01000002.1"/>
</dbReference>
<evidence type="ECO:0000313" key="1">
    <source>
        <dbReference type="EMBL" id="SEC96432.1"/>
    </source>
</evidence>